<keyword evidence="2" id="KW-0645">Protease</keyword>
<dbReference type="PROSITE" id="PS51257">
    <property type="entry name" value="PROKAR_LIPOPROTEIN"/>
    <property type="match status" value="1"/>
</dbReference>
<comment type="similarity">
    <text evidence="1">Belongs to the peptidase M16 family.</text>
</comment>
<dbReference type="EMBL" id="CP098023">
    <property type="protein sequence ID" value="WKD49465.1"/>
    <property type="molecule type" value="Genomic_DNA"/>
</dbReference>
<evidence type="ECO:0000259" key="6">
    <source>
        <dbReference type="Pfam" id="PF00675"/>
    </source>
</evidence>
<dbReference type="Gene3D" id="3.30.830.10">
    <property type="entry name" value="Metalloenzyme, LuxS/M16 peptidase-like"/>
    <property type="match status" value="4"/>
</dbReference>
<reference evidence="8 9" key="1">
    <citation type="submission" date="2022-05" db="EMBL/GenBank/DDBJ databases">
        <title>Microbulbifer sp. nov., isolated from sponge.</title>
        <authorList>
            <person name="Gao L."/>
        </authorList>
    </citation>
    <scope>NUCLEOTIDE SEQUENCE [LARGE SCALE GENOMIC DNA]</scope>
    <source>
        <strain evidence="8 9">MI-G</strain>
    </source>
</reference>
<dbReference type="InterPro" id="IPR011765">
    <property type="entry name" value="Pept_M16_N"/>
</dbReference>
<dbReference type="InterPro" id="IPR007863">
    <property type="entry name" value="Peptidase_M16_C"/>
</dbReference>
<dbReference type="Pfam" id="PF00675">
    <property type="entry name" value="Peptidase_M16"/>
    <property type="match status" value="2"/>
</dbReference>
<dbReference type="PANTHER" id="PTHR43690:SF35">
    <property type="entry name" value="NON-CATALYTIC MEMBER OF PEPTIDASE SUBFAMILY M16B-RELATED"/>
    <property type="match status" value="1"/>
</dbReference>
<keyword evidence="5" id="KW-0482">Metalloprotease</keyword>
<evidence type="ECO:0000256" key="1">
    <source>
        <dbReference type="ARBA" id="ARBA00007261"/>
    </source>
</evidence>
<feature type="domain" description="Peptidase M16 N-terminal" evidence="6">
    <location>
        <begin position="534"/>
        <end position="663"/>
    </location>
</feature>
<evidence type="ECO:0000256" key="2">
    <source>
        <dbReference type="ARBA" id="ARBA00022670"/>
    </source>
</evidence>
<organism evidence="8 9">
    <name type="scientific">Microbulbifer spongiae</name>
    <dbReference type="NCBI Taxonomy" id="2944933"/>
    <lineage>
        <taxon>Bacteria</taxon>
        <taxon>Pseudomonadati</taxon>
        <taxon>Pseudomonadota</taxon>
        <taxon>Gammaproteobacteria</taxon>
        <taxon>Cellvibrionales</taxon>
        <taxon>Microbulbiferaceae</taxon>
        <taxon>Microbulbifer</taxon>
    </lineage>
</organism>
<keyword evidence="9" id="KW-1185">Reference proteome</keyword>
<name>A0ABY9EAI4_9GAMM</name>
<accession>A0ABY9EAI4</accession>
<evidence type="ECO:0000313" key="9">
    <source>
        <dbReference type="Proteomes" id="UP001321520"/>
    </source>
</evidence>
<sequence>MKKVLAVGLAVSLAACQNNYLSGDMPAHPVLPQGVNLIEEVKRQGDEIVIPYKKYQLANGLTVIIHEDKSDPLAHVDVTYHVGSAREQIGNSGFAHFFEHMMFQGSENVRDEEHFKIVSESGGTLNGTTNTDRTNYFQTVPVNQLEKMLWLEADRMGFLLDAVTQEKFEVQRETVKNERGQRIDNRPYGRLSETMSAALYPEGHPYSWPVIGYTEDLNRVDVNDLKKFFLRWYGPNNATLTIGGAVDPIKTMTLVNKYFGSIPRGPEVIDAKKPSVTLNEDRYVSFEDNVTLPLVFMTFPTVHARHEDEPALDILAEILGGGKTSILYKNLVKNGLAVESQVYHRCQELACTFNMLALPNPAAGKSLADLESVIRASFSEFEQRGVREDDLLKVKAKLESSAIFGLQSVEGKVSQLAFFETFAGTPNYIGKNIKRYNDVTKEDVVRAYNQYLKNKHAVIVSVVPKGQPDAVANADNFSIPQRNIPERIQVKMSDLDTRRAIDSFDRSKQPIADANPLVNVPAYWETQLSNGIKVLGSQSQETPTTSILIKIQGGHFAEPVDKAGLANLTADLLNESTTARTNEDMSLELQKLGSDVRIYARDEKINILVSSLSKNLDETLALVEEKLVKPAFNDIDFNRLKSQIIQGIQHARKDANALANEAWSKLLYGDSIAGIPATGSVDSVSKLTVADVRDFYNNYVKPQDAELIVVSDLPQSEINKSLNRLTSWTGKGKSFNRTFKPVSFDPQSVYIVNKDKAAQSVIRIGKPSLKRDFTGEFYKADLMNFNLGGAFNSRINLNLREDKGYTYGARSQFRASKNSGHYQVGASVRADATDKSFIEFEKELRAYRNHGMTNEELEFMRKAVGQRDARSYETPNQKLRFLGNILEYDLPANFTQKQAEIIQNTSLAELNSLAEKYLDIDTMAKLVVGDVESLKPQFEELGYKVEVIDLDK</sequence>
<evidence type="ECO:0000256" key="3">
    <source>
        <dbReference type="ARBA" id="ARBA00022801"/>
    </source>
</evidence>
<protein>
    <submittedName>
        <fullName evidence="8">Insulinase family protein</fullName>
    </submittedName>
</protein>
<keyword evidence="4" id="KW-0862">Zinc</keyword>
<feature type="domain" description="Peptidase M16 N-terminal" evidence="6">
    <location>
        <begin position="63"/>
        <end position="198"/>
    </location>
</feature>
<evidence type="ECO:0000259" key="7">
    <source>
        <dbReference type="Pfam" id="PF05193"/>
    </source>
</evidence>
<gene>
    <name evidence="8" type="ORF">M8T91_16460</name>
</gene>
<evidence type="ECO:0000313" key="8">
    <source>
        <dbReference type="EMBL" id="WKD49465.1"/>
    </source>
</evidence>
<proteinExistence type="inferred from homology"/>
<dbReference type="InterPro" id="IPR011249">
    <property type="entry name" value="Metalloenz_LuxS/M16"/>
</dbReference>
<feature type="domain" description="Peptidase M16 C-terminal" evidence="7">
    <location>
        <begin position="686"/>
        <end position="862"/>
    </location>
</feature>
<dbReference type="RefSeq" id="WP_301415289.1">
    <property type="nucleotide sequence ID" value="NZ_CP098023.1"/>
</dbReference>
<dbReference type="Pfam" id="PF05193">
    <property type="entry name" value="Peptidase_M16_C"/>
    <property type="match status" value="2"/>
</dbReference>
<dbReference type="SUPFAM" id="SSF63411">
    <property type="entry name" value="LuxS/MPP-like metallohydrolase"/>
    <property type="match status" value="4"/>
</dbReference>
<dbReference type="Proteomes" id="UP001321520">
    <property type="component" value="Chromosome"/>
</dbReference>
<keyword evidence="3" id="KW-0378">Hydrolase</keyword>
<evidence type="ECO:0000256" key="5">
    <source>
        <dbReference type="ARBA" id="ARBA00023049"/>
    </source>
</evidence>
<dbReference type="PANTHER" id="PTHR43690">
    <property type="entry name" value="NARDILYSIN"/>
    <property type="match status" value="1"/>
</dbReference>
<feature type="domain" description="Peptidase M16 C-terminal" evidence="7">
    <location>
        <begin position="220"/>
        <end position="398"/>
    </location>
</feature>
<evidence type="ECO:0000256" key="4">
    <source>
        <dbReference type="ARBA" id="ARBA00022833"/>
    </source>
</evidence>
<dbReference type="InterPro" id="IPR050626">
    <property type="entry name" value="Peptidase_M16"/>
</dbReference>